<evidence type="ECO:0000256" key="9">
    <source>
        <dbReference type="ARBA" id="ARBA00023136"/>
    </source>
</evidence>
<dbReference type="PROSITE" id="PS50920">
    <property type="entry name" value="SOLCAR"/>
    <property type="match status" value="3"/>
</dbReference>
<dbReference type="GO" id="GO:0015093">
    <property type="term" value="F:ferrous iron transmembrane transporter activity"/>
    <property type="evidence" value="ECO:0007669"/>
    <property type="project" value="TreeGrafter"/>
</dbReference>
<evidence type="ECO:0000256" key="5">
    <source>
        <dbReference type="ARBA" id="ARBA00022737"/>
    </source>
</evidence>
<evidence type="ECO:0000256" key="7">
    <source>
        <dbReference type="ARBA" id="ARBA00022989"/>
    </source>
</evidence>
<feature type="repeat" description="Solcar" evidence="10">
    <location>
        <begin position="22"/>
        <end position="110"/>
    </location>
</feature>
<sequence length="311" mass="33133">MEARHAVEIEHEPDYEALHAGASLSANLAAGAFAGIMEHTIMYPVDAIKTRLQVLNPSPAALYDGMANAAAQMSAKEGFRSLWRGVSSVILGAGPAHAVYFATYEGAKSAFGADSATEHHPFAIAAAGGCATMASDALMNPFDVIKQRMQVHGSPYNSVLDCARQVYRAEGTSAFYVSYPATILMTIPFAAIQFAAYDSFSKIFNPKNEHDPLLHSMIGGIAGGLGAAATTPLDVVKTLLQTRGTSSDPRIRKCNGLWGAARVVYQLNGYRGFARGMTPRIVNMAPSTGICWASYEMAKRYFAPPKGEASV</sequence>
<dbReference type="EMBL" id="ML977142">
    <property type="protein sequence ID" value="KAF1990271.1"/>
    <property type="molecule type" value="Genomic_DNA"/>
</dbReference>
<dbReference type="FunFam" id="1.50.40.10:FF:000029">
    <property type="entry name" value="Solute carrier family 25 member 28"/>
    <property type="match status" value="1"/>
</dbReference>
<dbReference type="AlphaFoldDB" id="A0A6G1HAN5"/>
<dbReference type="PANTHER" id="PTHR45758">
    <property type="entry name" value="MITOFERRIN-1-RELATED"/>
    <property type="match status" value="1"/>
</dbReference>
<evidence type="ECO:0000256" key="8">
    <source>
        <dbReference type="ARBA" id="ARBA00023128"/>
    </source>
</evidence>
<dbReference type="Proteomes" id="UP000800041">
    <property type="component" value="Unassembled WGS sequence"/>
</dbReference>
<organism evidence="12 13">
    <name type="scientific">Aulographum hederae CBS 113979</name>
    <dbReference type="NCBI Taxonomy" id="1176131"/>
    <lineage>
        <taxon>Eukaryota</taxon>
        <taxon>Fungi</taxon>
        <taxon>Dikarya</taxon>
        <taxon>Ascomycota</taxon>
        <taxon>Pezizomycotina</taxon>
        <taxon>Dothideomycetes</taxon>
        <taxon>Pleosporomycetidae</taxon>
        <taxon>Aulographales</taxon>
        <taxon>Aulographaceae</taxon>
    </lineage>
</organism>
<dbReference type="PANTHER" id="PTHR45758:SF4">
    <property type="entry name" value="MITOFERRIN-1"/>
    <property type="match status" value="1"/>
</dbReference>
<evidence type="ECO:0000256" key="6">
    <source>
        <dbReference type="ARBA" id="ARBA00022792"/>
    </source>
</evidence>
<name>A0A6G1HAN5_9PEZI</name>
<gene>
    <name evidence="12" type="ORF">K402DRAFT_389899</name>
</gene>
<keyword evidence="3 11" id="KW-0813">Transport</keyword>
<proteinExistence type="inferred from homology"/>
<dbReference type="SUPFAM" id="SSF103506">
    <property type="entry name" value="Mitochondrial carrier"/>
    <property type="match status" value="1"/>
</dbReference>
<dbReference type="PRINTS" id="PR00926">
    <property type="entry name" value="MITOCARRIER"/>
</dbReference>
<keyword evidence="9 10" id="KW-0472">Membrane</keyword>
<keyword evidence="6" id="KW-0999">Mitochondrion inner membrane</keyword>
<keyword evidence="8" id="KW-0496">Mitochondrion</keyword>
<dbReference type="Gene3D" id="1.50.40.10">
    <property type="entry name" value="Mitochondrial carrier domain"/>
    <property type="match status" value="1"/>
</dbReference>
<evidence type="ECO:0000256" key="10">
    <source>
        <dbReference type="PROSITE-ProRule" id="PRU00282"/>
    </source>
</evidence>
<dbReference type="InterPro" id="IPR018108">
    <property type="entry name" value="MCP_transmembrane"/>
</dbReference>
<evidence type="ECO:0000256" key="4">
    <source>
        <dbReference type="ARBA" id="ARBA00022692"/>
    </source>
</evidence>
<evidence type="ECO:0000256" key="1">
    <source>
        <dbReference type="ARBA" id="ARBA00004448"/>
    </source>
</evidence>
<protein>
    <submittedName>
        <fullName evidence="12">Mitochondrial carrier</fullName>
    </submittedName>
</protein>
<evidence type="ECO:0000313" key="13">
    <source>
        <dbReference type="Proteomes" id="UP000800041"/>
    </source>
</evidence>
<keyword evidence="13" id="KW-1185">Reference proteome</keyword>
<comment type="subcellular location">
    <subcellularLocation>
        <location evidence="1">Mitochondrion inner membrane</location>
        <topology evidence="1">Multi-pass membrane protein</topology>
    </subcellularLocation>
</comment>
<dbReference type="GO" id="GO:0048250">
    <property type="term" value="P:iron import into the mitochondrion"/>
    <property type="evidence" value="ECO:0007669"/>
    <property type="project" value="TreeGrafter"/>
</dbReference>
<reference evidence="12" key="1">
    <citation type="journal article" date="2020" name="Stud. Mycol.">
        <title>101 Dothideomycetes genomes: a test case for predicting lifestyles and emergence of pathogens.</title>
        <authorList>
            <person name="Haridas S."/>
            <person name="Albert R."/>
            <person name="Binder M."/>
            <person name="Bloem J."/>
            <person name="Labutti K."/>
            <person name="Salamov A."/>
            <person name="Andreopoulos B."/>
            <person name="Baker S."/>
            <person name="Barry K."/>
            <person name="Bills G."/>
            <person name="Bluhm B."/>
            <person name="Cannon C."/>
            <person name="Castanera R."/>
            <person name="Culley D."/>
            <person name="Daum C."/>
            <person name="Ezra D."/>
            <person name="Gonzalez J."/>
            <person name="Henrissat B."/>
            <person name="Kuo A."/>
            <person name="Liang C."/>
            <person name="Lipzen A."/>
            <person name="Lutzoni F."/>
            <person name="Magnuson J."/>
            <person name="Mondo S."/>
            <person name="Nolan M."/>
            <person name="Ohm R."/>
            <person name="Pangilinan J."/>
            <person name="Park H.-J."/>
            <person name="Ramirez L."/>
            <person name="Alfaro M."/>
            <person name="Sun H."/>
            <person name="Tritt A."/>
            <person name="Yoshinaga Y."/>
            <person name="Zwiers L.-H."/>
            <person name="Turgeon B."/>
            <person name="Goodwin S."/>
            <person name="Spatafora J."/>
            <person name="Crous P."/>
            <person name="Grigoriev I."/>
        </authorList>
    </citation>
    <scope>NUCLEOTIDE SEQUENCE</scope>
    <source>
        <strain evidence="12">CBS 113979</strain>
    </source>
</reference>
<dbReference type="Pfam" id="PF00153">
    <property type="entry name" value="Mito_carr"/>
    <property type="match status" value="3"/>
</dbReference>
<dbReference type="InterPro" id="IPR002067">
    <property type="entry name" value="MCP"/>
</dbReference>
<accession>A0A6G1HAN5</accession>
<dbReference type="GO" id="GO:0005743">
    <property type="term" value="C:mitochondrial inner membrane"/>
    <property type="evidence" value="ECO:0007669"/>
    <property type="project" value="UniProtKB-SubCell"/>
</dbReference>
<feature type="repeat" description="Solcar" evidence="10">
    <location>
        <begin position="210"/>
        <end position="301"/>
    </location>
</feature>
<evidence type="ECO:0000256" key="3">
    <source>
        <dbReference type="ARBA" id="ARBA00022448"/>
    </source>
</evidence>
<keyword evidence="5" id="KW-0677">Repeat</keyword>
<dbReference type="OrthoDB" id="43906at2759"/>
<keyword evidence="7" id="KW-1133">Transmembrane helix</keyword>
<keyword evidence="4 10" id="KW-0812">Transmembrane</keyword>
<dbReference type="InterPro" id="IPR023395">
    <property type="entry name" value="MCP_dom_sf"/>
</dbReference>
<comment type="similarity">
    <text evidence="2 11">Belongs to the mitochondrial carrier (TC 2.A.29) family.</text>
</comment>
<evidence type="ECO:0000256" key="11">
    <source>
        <dbReference type="RuleBase" id="RU000488"/>
    </source>
</evidence>
<feature type="repeat" description="Solcar" evidence="10">
    <location>
        <begin position="119"/>
        <end position="203"/>
    </location>
</feature>
<evidence type="ECO:0000313" key="12">
    <source>
        <dbReference type="EMBL" id="KAF1990271.1"/>
    </source>
</evidence>
<evidence type="ECO:0000256" key="2">
    <source>
        <dbReference type="ARBA" id="ARBA00006375"/>
    </source>
</evidence>